<dbReference type="InParanoid" id="A0A078API0"/>
<dbReference type="Gene3D" id="3.40.50.880">
    <property type="match status" value="1"/>
</dbReference>
<reference evidence="2 3" key="1">
    <citation type="submission" date="2014-06" db="EMBL/GenBank/DDBJ databases">
        <authorList>
            <person name="Swart Estienne"/>
        </authorList>
    </citation>
    <scope>NUCLEOTIDE SEQUENCE [LARGE SCALE GENOMIC DNA]</scope>
    <source>
        <strain evidence="2 3">130c</strain>
    </source>
</reference>
<evidence type="ECO:0000313" key="2">
    <source>
        <dbReference type="EMBL" id="CDW83217.1"/>
    </source>
</evidence>
<sequence>MKKIVKTAVSNAPRKTLQFQEAVDKPHIHEPLKSTFHVAMLLLGCGVHYENPKNVQVVIPSSKQDQNENSEQINAETKANNSPQKPPKQKLEIGTNILEATALRTILSQQKIQTKYFSLNGSLPMAHLAKINQPDQRDLMEESARLVRNTRDLRSLASLTKIDSFRALIIPSFTHEYNKYLLEQVYNVPLIRSIIKEFHMQQRYILAVGPTSIQLINKTLDLSQNKLKIHPDIKQKNPFDLKYNEENKIIYLPYYPQSVDDHVDGAYKLYEGIFSSVTSLKYRVLKERAQEHEREQQLKLESGQAKAVLPAGKPKMEEIEDNKEEILQLEQK</sequence>
<evidence type="ECO:0000313" key="3">
    <source>
        <dbReference type="Proteomes" id="UP000039865"/>
    </source>
</evidence>
<proteinExistence type="predicted"/>
<protein>
    <submittedName>
        <fullName evidence="2">Uncharacterized protein</fullName>
    </submittedName>
</protein>
<dbReference type="Proteomes" id="UP000039865">
    <property type="component" value="Unassembled WGS sequence"/>
</dbReference>
<dbReference type="EMBL" id="CCKQ01011647">
    <property type="protein sequence ID" value="CDW83217.1"/>
    <property type="molecule type" value="Genomic_DNA"/>
</dbReference>
<feature type="region of interest" description="Disordered" evidence="1">
    <location>
        <begin position="61"/>
        <end position="89"/>
    </location>
</feature>
<dbReference type="OrthoDB" id="10581732at2759"/>
<feature type="compositionally biased region" description="Polar residues" evidence="1">
    <location>
        <begin position="61"/>
        <end position="83"/>
    </location>
</feature>
<keyword evidence="3" id="KW-1185">Reference proteome</keyword>
<name>A0A078API0_STYLE</name>
<dbReference type="InterPro" id="IPR029062">
    <property type="entry name" value="Class_I_gatase-like"/>
</dbReference>
<dbReference type="AlphaFoldDB" id="A0A078API0"/>
<feature type="region of interest" description="Disordered" evidence="1">
    <location>
        <begin position="294"/>
        <end position="332"/>
    </location>
</feature>
<organism evidence="2 3">
    <name type="scientific">Stylonychia lemnae</name>
    <name type="common">Ciliate</name>
    <dbReference type="NCBI Taxonomy" id="5949"/>
    <lineage>
        <taxon>Eukaryota</taxon>
        <taxon>Sar</taxon>
        <taxon>Alveolata</taxon>
        <taxon>Ciliophora</taxon>
        <taxon>Intramacronucleata</taxon>
        <taxon>Spirotrichea</taxon>
        <taxon>Stichotrichia</taxon>
        <taxon>Sporadotrichida</taxon>
        <taxon>Oxytrichidae</taxon>
        <taxon>Stylonychinae</taxon>
        <taxon>Stylonychia</taxon>
    </lineage>
</organism>
<gene>
    <name evidence="2" type="primary">Contig14975.g15959</name>
    <name evidence="2" type="ORF">STYLEM_12259</name>
</gene>
<evidence type="ECO:0000256" key="1">
    <source>
        <dbReference type="SAM" id="MobiDB-lite"/>
    </source>
</evidence>
<accession>A0A078API0</accession>